<dbReference type="STRING" id="392015.SAMN05421543_102111"/>
<dbReference type="SUPFAM" id="SSF52540">
    <property type="entry name" value="P-loop containing nucleoside triphosphate hydrolases"/>
    <property type="match status" value="1"/>
</dbReference>
<feature type="domain" description="ABC transporter" evidence="5">
    <location>
        <begin position="2"/>
        <end position="250"/>
    </location>
</feature>
<dbReference type="InterPro" id="IPR027417">
    <property type="entry name" value="P-loop_NTPase"/>
</dbReference>
<gene>
    <name evidence="6" type="ORF">SAMN05421543_102111</name>
</gene>
<dbReference type="GO" id="GO:0005524">
    <property type="term" value="F:ATP binding"/>
    <property type="evidence" value="ECO:0007669"/>
    <property type="project" value="UniProtKB-KW"/>
</dbReference>
<dbReference type="RefSeq" id="WP_083430118.1">
    <property type="nucleotide sequence ID" value="NZ_FPBV01000002.1"/>
</dbReference>
<dbReference type="Pfam" id="PF00005">
    <property type="entry name" value="ABC_tran"/>
    <property type="match status" value="1"/>
</dbReference>
<dbReference type="PANTHER" id="PTHR42711:SF5">
    <property type="entry name" value="ABC TRANSPORTER ATP-BINDING PROTEIN NATA"/>
    <property type="match status" value="1"/>
</dbReference>
<dbReference type="EMBL" id="FPBV01000002">
    <property type="protein sequence ID" value="SFU45612.1"/>
    <property type="molecule type" value="Genomic_DNA"/>
</dbReference>
<evidence type="ECO:0000256" key="1">
    <source>
        <dbReference type="ARBA" id="ARBA00005417"/>
    </source>
</evidence>
<dbReference type="Proteomes" id="UP000183508">
    <property type="component" value="Unassembled WGS sequence"/>
</dbReference>
<keyword evidence="2" id="KW-0813">Transport</keyword>
<evidence type="ECO:0000259" key="5">
    <source>
        <dbReference type="PROSITE" id="PS50893"/>
    </source>
</evidence>
<keyword evidence="4 6" id="KW-0067">ATP-binding</keyword>
<evidence type="ECO:0000313" key="6">
    <source>
        <dbReference type="EMBL" id="SFU45612.1"/>
    </source>
</evidence>
<keyword evidence="7" id="KW-1185">Reference proteome</keyword>
<protein>
    <submittedName>
        <fullName evidence="6">ABC-2 type transport system ATP-binding protein</fullName>
    </submittedName>
</protein>
<proteinExistence type="inferred from homology"/>
<dbReference type="InterPro" id="IPR003593">
    <property type="entry name" value="AAA+_ATPase"/>
</dbReference>
<dbReference type="OrthoDB" id="2290519at2"/>
<name>A0A1I7GAY6_9BACL</name>
<dbReference type="Gene3D" id="3.40.50.300">
    <property type="entry name" value="P-loop containing nucleotide triphosphate hydrolases"/>
    <property type="match status" value="1"/>
</dbReference>
<evidence type="ECO:0000256" key="2">
    <source>
        <dbReference type="ARBA" id="ARBA00022448"/>
    </source>
</evidence>
<dbReference type="SMART" id="SM00382">
    <property type="entry name" value="AAA"/>
    <property type="match status" value="1"/>
</dbReference>
<dbReference type="PROSITE" id="PS50893">
    <property type="entry name" value="ABC_TRANSPORTER_2"/>
    <property type="match status" value="1"/>
</dbReference>
<sequence>MIDVQSLTMTYRRRIQCGQRWGIPRYRWEMVHALHEVSFQCLPGTVTAYLGHNGAGKSTTIKALCGILRPTSGQVCVNGFVPSRREHDFLQSIGVMFGQRNQLMWELPLMDSLDVIRVQYGLNKGEFLDTLAELDSLFRFGEILHTPVRNLSLGQRMLGNLAATLLHRPRVLLLDEPTIGLDVESKASLRRVISAFRQKSCTILLATHDLQEAEMLADQILILDHGRLLFGGSIAEFRRLHRNSVVIQARLETPVSELDMADAELSQDGRIITIHTDPERVATRVAELLRMYRIRDLKIGETPLETLLREELKAFVSAD</sequence>
<comment type="similarity">
    <text evidence="1">Belongs to the ABC transporter superfamily.</text>
</comment>
<dbReference type="AlphaFoldDB" id="A0A1I7GAY6"/>
<dbReference type="InterPro" id="IPR050763">
    <property type="entry name" value="ABC_transporter_ATP-binding"/>
</dbReference>
<reference evidence="7" key="1">
    <citation type="submission" date="2016-10" db="EMBL/GenBank/DDBJ databases">
        <authorList>
            <person name="Varghese N."/>
        </authorList>
    </citation>
    <scope>NUCLEOTIDE SEQUENCE [LARGE SCALE GENOMIC DNA]</scope>
    <source>
        <strain evidence="7">DSM 17980</strain>
    </source>
</reference>
<evidence type="ECO:0000313" key="7">
    <source>
        <dbReference type="Proteomes" id="UP000183508"/>
    </source>
</evidence>
<keyword evidence="3" id="KW-0547">Nucleotide-binding</keyword>
<dbReference type="PANTHER" id="PTHR42711">
    <property type="entry name" value="ABC TRANSPORTER ATP-BINDING PROTEIN"/>
    <property type="match status" value="1"/>
</dbReference>
<dbReference type="InterPro" id="IPR003439">
    <property type="entry name" value="ABC_transporter-like_ATP-bd"/>
</dbReference>
<dbReference type="GO" id="GO:0016887">
    <property type="term" value="F:ATP hydrolysis activity"/>
    <property type="evidence" value="ECO:0007669"/>
    <property type="project" value="InterPro"/>
</dbReference>
<organism evidence="6 7">
    <name type="scientific">Alicyclobacillus macrosporangiidus</name>
    <dbReference type="NCBI Taxonomy" id="392015"/>
    <lineage>
        <taxon>Bacteria</taxon>
        <taxon>Bacillati</taxon>
        <taxon>Bacillota</taxon>
        <taxon>Bacilli</taxon>
        <taxon>Bacillales</taxon>
        <taxon>Alicyclobacillaceae</taxon>
        <taxon>Alicyclobacillus</taxon>
    </lineage>
</organism>
<accession>A0A1I7GAY6</accession>
<evidence type="ECO:0000256" key="3">
    <source>
        <dbReference type="ARBA" id="ARBA00022741"/>
    </source>
</evidence>
<evidence type="ECO:0000256" key="4">
    <source>
        <dbReference type="ARBA" id="ARBA00022840"/>
    </source>
</evidence>